<dbReference type="GO" id="GO:0031992">
    <property type="term" value="F:energy transducer activity"/>
    <property type="evidence" value="ECO:0007669"/>
    <property type="project" value="TreeGrafter"/>
</dbReference>
<feature type="domain" description="TonB C-terminal" evidence="11">
    <location>
        <begin position="316"/>
        <end position="412"/>
    </location>
</feature>
<dbReference type="InterPro" id="IPR008756">
    <property type="entry name" value="Peptidase_M56"/>
</dbReference>
<evidence type="ECO:0000256" key="8">
    <source>
        <dbReference type="ARBA" id="ARBA00022989"/>
    </source>
</evidence>
<dbReference type="SUPFAM" id="SSF49464">
    <property type="entry name" value="Carboxypeptidase regulatory domain-like"/>
    <property type="match status" value="1"/>
</dbReference>
<dbReference type="Pfam" id="PF03544">
    <property type="entry name" value="TonB_C"/>
    <property type="match status" value="1"/>
</dbReference>
<reference evidence="12 13" key="1">
    <citation type="submission" date="2016-11" db="EMBL/GenBank/DDBJ databases">
        <authorList>
            <person name="Jaros S."/>
            <person name="Januszkiewicz K."/>
            <person name="Wedrychowicz H."/>
        </authorList>
    </citation>
    <scope>NUCLEOTIDE SEQUENCE [LARGE SCALE GENOMIC DNA]</scope>
    <source>
        <strain evidence="12 13">CGMCC 1.6102</strain>
    </source>
</reference>
<dbReference type="SUPFAM" id="SSF74653">
    <property type="entry name" value="TolA/TonB C-terminal domain"/>
    <property type="match status" value="1"/>
</dbReference>
<keyword evidence="8 10" id="KW-1133">Transmembrane helix</keyword>
<dbReference type="GO" id="GO:0098797">
    <property type="term" value="C:plasma membrane protein complex"/>
    <property type="evidence" value="ECO:0007669"/>
    <property type="project" value="TreeGrafter"/>
</dbReference>
<dbReference type="STRING" id="388280.SAMN04488057_10653"/>
<evidence type="ECO:0000313" key="12">
    <source>
        <dbReference type="EMBL" id="SHN07220.1"/>
    </source>
</evidence>
<evidence type="ECO:0000256" key="7">
    <source>
        <dbReference type="ARBA" id="ARBA00022927"/>
    </source>
</evidence>
<feature type="transmembrane region" description="Helical" evidence="10">
    <location>
        <begin position="85"/>
        <end position="102"/>
    </location>
</feature>
<dbReference type="Pfam" id="PF13715">
    <property type="entry name" value="CarbopepD_reg_2"/>
    <property type="match status" value="1"/>
</dbReference>
<keyword evidence="6 10" id="KW-0812">Transmembrane</keyword>
<evidence type="ECO:0000256" key="4">
    <source>
        <dbReference type="ARBA" id="ARBA00022475"/>
    </source>
</evidence>
<comment type="similarity">
    <text evidence="2">Belongs to the TonB family.</text>
</comment>
<dbReference type="EMBL" id="FRCY01000006">
    <property type="protein sequence ID" value="SHN07220.1"/>
    <property type="molecule type" value="Genomic_DNA"/>
</dbReference>
<keyword evidence="3" id="KW-0813">Transport</keyword>
<protein>
    <submittedName>
        <fullName evidence="12">TonB family C-terminal domain-containing protein</fullName>
    </submittedName>
</protein>
<proteinExistence type="inferred from homology"/>
<comment type="subcellular location">
    <subcellularLocation>
        <location evidence="1">Cell inner membrane</location>
        <topology evidence="1">Single-pass membrane protein</topology>
        <orientation evidence="1">Periplasmic side</orientation>
    </subcellularLocation>
</comment>
<organism evidence="12 13">
    <name type="scientific">Cyclobacterium lianum</name>
    <dbReference type="NCBI Taxonomy" id="388280"/>
    <lineage>
        <taxon>Bacteria</taxon>
        <taxon>Pseudomonadati</taxon>
        <taxon>Bacteroidota</taxon>
        <taxon>Cytophagia</taxon>
        <taxon>Cytophagales</taxon>
        <taxon>Cyclobacteriaceae</taxon>
        <taxon>Cyclobacterium</taxon>
    </lineage>
</organism>
<dbReference type="PROSITE" id="PS52015">
    <property type="entry name" value="TONB_CTD"/>
    <property type="match status" value="1"/>
</dbReference>
<keyword evidence="13" id="KW-1185">Reference proteome</keyword>
<dbReference type="GO" id="GO:0055085">
    <property type="term" value="P:transmembrane transport"/>
    <property type="evidence" value="ECO:0007669"/>
    <property type="project" value="InterPro"/>
</dbReference>
<dbReference type="RefSeq" id="WP_073094715.1">
    <property type="nucleotide sequence ID" value="NZ_FRCY01000006.1"/>
</dbReference>
<dbReference type="Pfam" id="PF05569">
    <property type="entry name" value="Peptidase_M56"/>
    <property type="match status" value="1"/>
</dbReference>
<evidence type="ECO:0000313" key="13">
    <source>
        <dbReference type="Proteomes" id="UP000184513"/>
    </source>
</evidence>
<evidence type="ECO:0000256" key="1">
    <source>
        <dbReference type="ARBA" id="ARBA00004383"/>
    </source>
</evidence>
<sequence length="500" mass="55872">MILLVKFIACSAILSLLFQLFLSEEKTFVLNRWVLLLLIPSAMAIPFLSFNMGYQNLLPANYLAPDFAQPAVSSASRSSPEGLSVIDWLLIGYLAVCLLLIVKKVMAFYRLKRMTNASDAILIEDALLILSEKACSPFSFGKYIFMHPHTYLEGGEKTEMIIQHELVHVRQKHHLDLIWMELLSTIFWINPVVYWVKHFIVLNHEYQADQKVQQSTHPVKYKRLLLELSGTSNPHFGTSSISSSTLKHRYTMMNKTLNRKKMQIKTIGFALCSLMMTAAFSIEINAQQDTGASAAATNNHKWDQSFPLEEQPNFEGGMDAFHRYVAETLQYPLEARQQKVEGMVEIQFVVEKDGSLSNVSAINGIGAGCDEEAERVIRQAPRFNPGKQRGNPVRVRMVLPIVFALNSQDQGSVPSGAVQVREVEQRNGSLRVDASYSDGMWTGLVQDPQGNELPGASLVVAGTHRGSVTDIHGKFSIKASPSENVMVSFVGYDSVKLEVQ</sequence>
<evidence type="ECO:0000256" key="6">
    <source>
        <dbReference type="ARBA" id="ARBA00022692"/>
    </source>
</evidence>
<evidence type="ECO:0000256" key="3">
    <source>
        <dbReference type="ARBA" id="ARBA00022448"/>
    </source>
</evidence>
<dbReference type="PANTHER" id="PTHR33446:SF2">
    <property type="entry name" value="PROTEIN TONB"/>
    <property type="match status" value="1"/>
</dbReference>
<name>A0A1M7NSY2_9BACT</name>
<accession>A0A1M7NSY2</accession>
<dbReference type="InterPro" id="IPR051045">
    <property type="entry name" value="TonB-dependent_transducer"/>
</dbReference>
<keyword evidence="5" id="KW-0997">Cell inner membrane</keyword>
<dbReference type="InterPro" id="IPR008969">
    <property type="entry name" value="CarboxyPept-like_regulatory"/>
</dbReference>
<feature type="transmembrane region" description="Helical" evidence="10">
    <location>
        <begin position="33"/>
        <end position="54"/>
    </location>
</feature>
<keyword evidence="7" id="KW-0653">Protein transport</keyword>
<gene>
    <name evidence="12" type="ORF">SAMN04488057_10653</name>
</gene>
<dbReference type="OrthoDB" id="1522859at2"/>
<feature type="transmembrane region" description="Helical" evidence="10">
    <location>
        <begin position="177"/>
        <end position="196"/>
    </location>
</feature>
<dbReference type="Proteomes" id="UP000184513">
    <property type="component" value="Unassembled WGS sequence"/>
</dbReference>
<dbReference type="InterPro" id="IPR037682">
    <property type="entry name" value="TonB_C"/>
</dbReference>
<dbReference type="AlphaFoldDB" id="A0A1M7NSY2"/>
<dbReference type="PANTHER" id="PTHR33446">
    <property type="entry name" value="PROTEIN TONB-RELATED"/>
    <property type="match status" value="1"/>
</dbReference>
<keyword evidence="4" id="KW-1003">Cell membrane</keyword>
<keyword evidence="9 10" id="KW-0472">Membrane</keyword>
<dbReference type="NCBIfam" id="TIGR01352">
    <property type="entry name" value="tonB_Cterm"/>
    <property type="match status" value="1"/>
</dbReference>
<evidence type="ECO:0000256" key="5">
    <source>
        <dbReference type="ARBA" id="ARBA00022519"/>
    </source>
</evidence>
<dbReference type="CDD" id="cd07341">
    <property type="entry name" value="M56_BlaR1_MecR1_like"/>
    <property type="match status" value="1"/>
</dbReference>
<evidence type="ECO:0000259" key="11">
    <source>
        <dbReference type="PROSITE" id="PS52015"/>
    </source>
</evidence>
<evidence type="ECO:0000256" key="10">
    <source>
        <dbReference type="SAM" id="Phobius"/>
    </source>
</evidence>
<dbReference type="InterPro" id="IPR006260">
    <property type="entry name" value="TonB/TolA_C"/>
</dbReference>
<dbReference type="Gene3D" id="3.30.1150.10">
    <property type="match status" value="1"/>
</dbReference>
<evidence type="ECO:0000256" key="2">
    <source>
        <dbReference type="ARBA" id="ARBA00006555"/>
    </source>
</evidence>
<dbReference type="GO" id="GO:0015031">
    <property type="term" value="P:protein transport"/>
    <property type="evidence" value="ECO:0007669"/>
    <property type="project" value="UniProtKB-KW"/>
</dbReference>
<evidence type="ECO:0000256" key="9">
    <source>
        <dbReference type="ARBA" id="ARBA00023136"/>
    </source>
</evidence>